<dbReference type="InterPro" id="IPR053233">
    <property type="entry name" value="ABRA-related"/>
</dbReference>
<dbReference type="PANTHER" id="PTHR21715:SF0">
    <property type="entry name" value="RH04127P"/>
    <property type="match status" value="1"/>
</dbReference>
<feature type="compositionally biased region" description="Polar residues" evidence="1">
    <location>
        <begin position="100"/>
        <end position="112"/>
    </location>
</feature>
<reference evidence="3" key="1">
    <citation type="submission" date="2021-01" db="EMBL/GenBank/DDBJ databases">
        <authorList>
            <person name="Corre E."/>
            <person name="Pelletier E."/>
            <person name="Niang G."/>
            <person name="Scheremetjew M."/>
            <person name="Finn R."/>
            <person name="Kale V."/>
            <person name="Holt S."/>
            <person name="Cochrane G."/>
            <person name="Meng A."/>
            <person name="Brown T."/>
            <person name="Cohen L."/>
        </authorList>
    </citation>
    <scope>NUCLEOTIDE SEQUENCE</scope>
    <source>
        <strain evidence="3">CCMP1320</strain>
    </source>
</reference>
<dbReference type="Pfam" id="PF00397">
    <property type="entry name" value="WW"/>
    <property type="match status" value="1"/>
</dbReference>
<dbReference type="PROSITE" id="PS50020">
    <property type="entry name" value="WW_DOMAIN_2"/>
    <property type="match status" value="1"/>
</dbReference>
<organism evidence="3">
    <name type="scientific">Dunaliella tertiolecta</name>
    <name type="common">Green alga</name>
    <dbReference type="NCBI Taxonomy" id="3047"/>
    <lineage>
        <taxon>Eukaryota</taxon>
        <taxon>Viridiplantae</taxon>
        <taxon>Chlorophyta</taxon>
        <taxon>core chlorophytes</taxon>
        <taxon>Chlorophyceae</taxon>
        <taxon>CS clade</taxon>
        <taxon>Chlamydomonadales</taxon>
        <taxon>Dunaliellaceae</taxon>
        <taxon>Dunaliella</taxon>
    </lineage>
</organism>
<dbReference type="SUPFAM" id="SSF51045">
    <property type="entry name" value="WW domain"/>
    <property type="match status" value="1"/>
</dbReference>
<dbReference type="CDD" id="cd00201">
    <property type="entry name" value="WW"/>
    <property type="match status" value="1"/>
</dbReference>
<dbReference type="SMART" id="SM00456">
    <property type="entry name" value="WW"/>
    <property type="match status" value="1"/>
</dbReference>
<accession>A0A7S3QTS7</accession>
<feature type="region of interest" description="Disordered" evidence="1">
    <location>
        <begin position="251"/>
        <end position="285"/>
    </location>
</feature>
<dbReference type="AlphaFoldDB" id="A0A7S3QTS7"/>
<dbReference type="InterPro" id="IPR036020">
    <property type="entry name" value="WW_dom_sf"/>
</dbReference>
<evidence type="ECO:0000313" key="3">
    <source>
        <dbReference type="EMBL" id="CAE0493020.1"/>
    </source>
</evidence>
<gene>
    <name evidence="3" type="ORF">DTER00134_LOCUS8093</name>
</gene>
<dbReference type="InterPro" id="IPR001202">
    <property type="entry name" value="WW_dom"/>
</dbReference>
<evidence type="ECO:0000259" key="2">
    <source>
        <dbReference type="PROSITE" id="PS50020"/>
    </source>
</evidence>
<evidence type="ECO:0000256" key="1">
    <source>
        <dbReference type="SAM" id="MobiDB-lite"/>
    </source>
</evidence>
<feature type="domain" description="WW" evidence="2">
    <location>
        <begin position="200"/>
        <end position="233"/>
    </location>
</feature>
<protein>
    <recommendedName>
        <fullName evidence="2">WW domain-containing protein</fullName>
    </recommendedName>
</protein>
<sequence>MRSTLWHGAGLARMVQDQPHDEEVALNDEPQEMADAFLSESLDDGDAVVPSNPSICANQYGQEGNLYMRRTAQQSSPRDTDLMEVALNDELPEVADTPLSVPSNNDGPLMPSTPSTFANQCGQEEKPYMRRSTYQGSLIDTDSMDTDPGDQSQMHGEILEEEDLAYGSSQIEVQEYAIWLGMDLEEDKELIWIAEEGLKAPCPEHWKACKTLKGDVYYFNFANGESIWDHPLDEHYRKLFLQEREKQRCTRKRRREEAAGQLQQSKKAEVANGPGLGAGEISQNA</sequence>
<proteinExistence type="predicted"/>
<dbReference type="EMBL" id="HBIP01014044">
    <property type="protein sequence ID" value="CAE0493020.1"/>
    <property type="molecule type" value="Transcribed_RNA"/>
</dbReference>
<feature type="region of interest" description="Disordered" evidence="1">
    <location>
        <begin position="92"/>
        <end position="112"/>
    </location>
</feature>
<name>A0A7S3QTS7_DUNTE</name>
<dbReference type="Gene3D" id="3.30.1470.10">
    <property type="entry name" value="Photosystem I PsaD, reaction center subunit II"/>
    <property type="match status" value="1"/>
</dbReference>
<dbReference type="PANTHER" id="PTHR21715">
    <property type="entry name" value="RH04127P"/>
    <property type="match status" value="1"/>
</dbReference>